<gene>
    <name evidence="2" type="ORF">MUK42_28363</name>
</gene>
<dbReference type="SUPFAM" id="SSF47072">
    <property type="entry name" value="Cysteine alpha-hairpin motif"/>
    <property type="match status" value="1"/>
</dbReference>
<dbReference type="OrthoDB" id="13601at2759"/>
<sequence>SFDRLRTEPGLTRPTRTSLTGTLAKSSSDAALSFIGRNISEDFRSPFCTPFLAAPVDFSHHQKRNRRTTRERTMEAATPQPVCAKEALDLLNCAVDTPFDRDRCLRFLDALRSCVLEKVIL</sequence>
<dbReference type="EMBL" id="CP097504">
    <property type="protein sequence ID" value="URD86455.1"/>
    <property type="molecule type" value="Genomic_DNA"/>
</dbReference>
<keyword evidence="3" id="KW-1185">Reference proteome</keyword>
<evidence type="ECO:0000313" key="2">
    <source>
        <dbReference type="EMBL" id="URD86455.1"/>
    </source>
</evidence>
<name>A0A9E7EYP0_9LILI</name>
<feature type="non-terminal residue" evidence="2">
    <location>
        <position position="1"/>
    </location>
</feature>
<dbReference type="PANTHER" id="PTHR37750">
    <property type="entry name" value="COX19-LIKE CHCH FAMILY PROTEIN"/>
    <property type="match status" value="1"/>
</dbReference>
<organism evidence="2 3">
    <name type="scientific">Musa troglodytarum</name>
    <name type="common">fe'i banana</name>
    <dbReference type="NCBI Taxonomy" id="320322"/>
    <lineage>
        <taxon>Eukaryota</taxon>
        <taxon>Viridiplantae</taxon>
        <taxon>Streptophyta</taxon>
        <taxon>Embryophyta</taxon>
        <taxon>Tracheophyta</taxon>
        <taxon>Spermatophyta</taxon>
        <taxon>Magnoliopsida</taxon>
        <taxon>Liliopsida</taxon>
        <taxon>Zingiberales</taxon>
        <taxon>Musaceae</taxon>
        <taxon>Musa</taxon>
    </lineage>
</organism>
<dbReference type="InterPro" id="IPR009069">
    <property type="entry name" value="Cys_alpha_HP_mot_SF"/>
</dbReference>
<dbReference type="AlphaFoldDB" id="A0A9E7EYP0"/>
<dbReference type="PANTHER" id="PTHR37750:SF1">
    <property type="entry name" value="COX19-LIKE CHCH FAMILY PROTEIN"/>
    <property type="match status" value="1"/>
</dbReference>
<evidence type="ECO:0000256" key="1">
    <source>
        <dbReference type="SAM" id="MobiDB-lite"/>
    </source>
</evidence>
<reference evidence="2" key="1">
    <citation type="submission" date="2022-05" db="EMBL/GenBank/DDBJ databases">
        <title>The Musa troglodytarum L. genome provides insights into the mechanism of non-climacteric behaviour and enrichment of carotenoids.</title>
        <authorList>
            <person name="Wang J."/>
        </authorList>
    </citation>
    <scope>NUCLEOTIDE SEQUENCE</scope>
    <source>
        <tissue evidence="2">Leaf</tissue>
    </source>
</reference>
<proteinExistence type="predicted"/>
<evidence type="ECO:0000313" key="3">
    <source>
        <dbReference type="Proteomes" id="UP001055439"/>
    </source>
</evidence>
<protein>
    <submittedName>
        <fullName evidence="2">CHCH domain containing protein</fullName>
    </submittedName>
</protein>
<dbReference type="Proteomes" id="UP001055439">
    <property type="component" value="Chromosome 2"/>
</dbReference>
<feature type="region of interest" description="Disordered" evidence="1">
    <location>
        <begin position="1"/>
        <end position="22"/>
    </location>
</feature>
<dbReference type="PROSITE" id="PS51808">
    <property type="entry name" value="CHCH"/>
    <property type="match status" value="1"/>
</dbReference>
<accession>A0A9E7EYP0</accession>